<reference evidence="2 3" key="1">
    <citation type="submission" date="2021-03" db="EMBL/GenBank/DDBJ databases">
        <authorList>
            <person name="Gilmore M.S."/>
            <person name="Schwartzman J."/>
            <person name="Van Tyne D."/>
            <person name="Martin M."/>
            <person name="Earl A.M."/>
            <person name="Manson A.L."/>
            <person name="Straub T."/>
            <person name="Salamzade R."/>
            <person name="Saavedra J."/>
            <person name="Lebreton F."/>
            <person name="Prichula J."/>
            <person name="Schaufler K."/>
            <person name="Gaca A."/>
            <person name="Sgardioli B."/>
            <person name="Wagenaar J."/>
            <person name="Strong T."/>
        </authorList>
    </citation>
    <scope>NUCLEOTIDE SEQUENCE [LARGE SCALE GENOMIC DNA]</scope>
    <source>
        <strain evidence="2 3">665A</strain>
    </source>
</reference>
<dbReference type="Pfam" id="PF05043">
    <property type="entry name" value="Mga"/>
    <property type="match status" value="1"/>
</dbReference>
<gene>
    <name evidence="2" type="ORF">JZO67_003919</name>
</gene>
<dbReference type="Proteomes" id="UP000664357">
    <property type="component" value="Unassembled WGS sequence"/>
</dbReference>
<accession>A0ABV0EXD8</accession>
<organism evidence="2 3">
    <name type="scientific">Candidatus Enterococcus ferrettii</name>
    <dbReference type="NCBI Taxonomy" id="2815324"/>
    <lineage>
        <taxon>Bacteria</taxon>
        <taxon>Bacillati</taxon>
        <taxon>Bacillota</taxon>
        <taxon>Bacilli</taxon>
        <taxon>Lactobacillales</taxon>
        <taxon>Enterococcaceae</taxon>
        <taxon>Enterococcus</taxon>
    </lineage>
</organism>
<feature type="domain" description="Mga helix-turn-helix" evidence="1">
    <location>
        <begin position="75"/>
        <end position="159"/>
    </location>
</feature>
<reference evidence="2 3" key="2">
    <citation type="submission" date="2024-02" db="EMBL/GenBank/DDBJ databases">
        <title>The Genome Sequence of Enterococcus sp. DIV0159.</title>
        <authorList>
            <person name="Earl A."/>
            <person name="Manson A."/>
            <person name="Gilmore M."/>
            <person name="Sanders J."/>
            <person name="Shea T."/>
            <person name="Howe W."/>
            <person name="Livny J."/>
            <person name="Cuomo C."/>
            <person name="Neafsey D."/>
            <person name="Birren B."/>
        </authorList>
    </citation>
    <scope>NUCLEOTIDE SEQUENCE [LARGE SCALE GENOMIC DNA]</scope>
    <source>
        <strain evidence="2 3">665A</strain>
    </source>
</reference>
<dbReference type="Gene3D" id="3.40.50.2300">
    <property type="match status" value="1"/>
</dbReference>
<dbReference type="RefSeq" id="WP_207704492.1">
    <property type="nucleotide sequence ID" value="NZ_JAFREL020000003.1"/>
</dbReference>
<sequence>MNVREMLKLETKRRLHLVELLYYADYPLSADHLTNVLGCSLPALHKDVYALNNEKFPLNIFKTKGGYIVQFHSYASIDSLYAETLKTSLDFQVLKRLFFQRFDTIQENANYLNCSFSSFYSKLSPLNTLLEQWKIRLRNRPLRIAGNEELLRHFYYLFFKEHRFSFQDYGFSSTLVHLVDQYIRVLLVNNQVKNTMNVHFYLMHNFLICLHRRRRRYKLNIDQADTSCLQLPEKSEHSELILRIKMECRLIFNDNLSVEALWPLFSGNLVLTAQQQDSLQENNKNLARFYSQHIRLLKSINEASGNLLTENEIQEALRHLGNELFIYYPKKRPIQILSQQKKYSLLQLKKIYARPMNHLTTIIGKFLSRHRLPVFEETMDVYLYSLIVSIDNLLDRLSIQEKPLTVLLLSDTSPNQERFWQNILKNWIGKSLDYHYHSYPFITQQELTRLTKNYDLLITDVTMPELESKCPIILINSYPTLKDFRSIQQFIDNYDQSFLTEEGKVV</sequence>
<proteinExistence type="predicted"/>
<evidence type="ECO:0000313" key="3">
    <source>
        <dbReference type="Proteomes" id="UP000664357"/>
    </source>
</evidence>
<protein>
    <recommendedName>
        <fullName evidence="1">Mga helix-turn-helix domain-containing protein</fullName>
    </recommendedName>
</protein>
<evidence type="ECO:0000259" key="1">
    <source>
        <dbReference type="Pfam" id="PF05043"/>
    </source>
</evidence>
<dbReference type="Gene3D" id="1.10.10.10">
    <property type="entry name" value="Winged helix-like DNA-binding domain superfamily/Winged helix DNA-binding domain"/>
    <property type="match status" value="1"/>
</dbReference>
<name>A0ABV0EXD8_9ENTE</name>
<keyword evidence="3" id="KW-1185">Reference proteome</keyword>
<dbReference type="InterPro" id="IPR036388">
    <property type="entry name" value="WH-like_DNA-bd_sf"/>
</dbReference>
<comment type="caution">
    <text evidence="2">The sequence shown here is derived from an EMBL/GenBank/DDBJ whole genome shotgun (WGS) entry which is preliminary data.</text>
</comment>
<evidence type="ECO:0000313" key="2">
    <source>
        <dbReference type="EMBL" id="MEO1771937.1"/>
    </source>
</evidence>
<dbReference type="InterPro" id="IPR007737">
    <property type="entry name" value="Mga_HTH"/>
</dbReference>
<dbReference type="EMBL" id="JAFREL020000003">
    <property type="protein sequence ID" value="MEO1771937.1"/>
    <property type="molecule type" value="Genomic_DNA"/>
</dbReference>
<dbReference type="CDD" id="cd00133">
    <property type="entry name" value="PTS_IIB"/>
    <property type="match status" value="1"/>
</dbReference>